<dbReference type="EMBL" id="JBEPMU010000004">
    <property type="protein sequence ID" value="MET3653257.1"/>
    <property type="molecule type" value="Genomic_DNA"/>
</dbReference>
<evidence type="ECO:0000313" key="2">
    <source>
        <dbReference type="Proteomes" id="UP001549184"/>
    </source>
</evidence>
<organism evidence="1 2">
    <name type="scientific">Dyella japonica</name>
    <dbReference type="NCBI Taxonomy" id="231455"/>
    <lineage>
        <taxon>Bacteria</taxon>
        <taxon>Pseudomonadati</taxon>
        <taxon>Pseudomonadota</taxon>
        <taxon>Gammaproteobacteria</taxon>
        <taxon>Lysobacterales</taxon>
        <taxon>Rhodanobacteraceae</taxon>
        <taxon>Dyella</taxon>
    </lineage>
</organism>
<evidence type="ECO:0000313" key="1">
    <source>
        <dbReference type="EMBL" id="MET3653257.1"/>
    </source>
</evidence>
<dbReference type="RefSeq" id="WP_354014646.1">
    <property type="nucleotide sequence ID" value="NZ_JBEPMU010000004.1"/>
</dbReference>
<gene>
    <name evidence="1" type="ORF">ABIC75_002993</name>
</gene>
<dbReference type="Proteomes" id="UP001549184">
    <property type="component" value="Unassembled WGS sequence"/>
</dbReference>
<evidence type="ECO:0008006" key="3">
    <source>
        <dbReference type="Google" id="ProtNLM"/>
    </source>
</evidence>
<protein>
    <recommendedName>
        <fullName evidence="3">Uracil DNA glycosylase superfamily protein</fullName>
    </recommendedName>
</protein>
<comment type="caution">
    <text evidence="1">The sequence shown here is derived from an EMBL/GenBank/DDBJ whole genome shotgun (WGS) entry which is preliminary data.</text>
</comment>
<reference evidence="1 2" key="1">
    <citation type="submission" date="2024-06" db="EMBL/GenBank/DDBJ databases">
        <title>Sorghum-associated microbial communities from plants grown in Nebraska, USA.</title>
        <authorList>
            <person name="Schachtman D."/>
        </authorList>
    </citation>
    <scope>NUCLEOTIDE SEQUENCE [LARGE SCALE GENOMIC DNA]</scope>
    <source>
        <strain evidence="1 2">1073</strain>
    </source>
</reference>
<accession>A0ABV2JWP2</accession>
<name>A0ABV2JWP2_9GAMM</name>
<sequence>MDTLDTFESELVRQIGRPTELRPFVCDGSPLECKAFIVGFNPATNMGTDFWHFWRPNQGFDKSAWLEAYVADRRRRPLSHGKTRRPELSPSRRVMGWILEEASPISVLETNIYATPTRRKEDLASQDRNAEPFDFLLRTIKPTVILVHGKYAAARLRTRGMGAAVVIEKPHFSRGWSQASARELGREIKKICSNRP</sequence>
<proteinExistence type="predicted"/>
<keyword evidence="2" id="KW-1185">Reference proteome</keyword>